<evidence type="ECO:0000259" key="1">
    <source>
        <dbReference type="Pfam" id="PF18431"/>
    </source>
</evidence>
<dbReference type="EMBL" id="FQXD01000009">
    <property type="protein sequence ID" value="SHH57198.1"/>
    <property type="molecule type" value="Genomic_DNA"/>
</dbReference>
<feature type="non-terminal residue" evidence="2">
    <location>
        <position position="1"/>
    </location>
</feature>
<reference evidence="3" key="1">
    <citation type="submission" date="2016-11" db="EMBL/GenBank/DDBJ databases">
        <authorList>
            <person name="Varghese N."/>
            <person name="Submissions S."/>
        </authorList>
    </citation>
    <scope>NUCLEOTIDE SEQUENCE [LARGE SCALE GENOMIC DNA]</scope>
    <source>
        <strain evidence="3">CGMCC 1.6496</strain>
    </source>
</reference>
<dbReference type="AlphaFoldDB" id="A0A1M5U2M1"/>
<dbReference type="InterPro" id="IPR041436">
    <property type="entry name" value="RNAse_A_bac"/>
</dbReference>
<protein>
    <recommendedName>
        <fullName evidence="1">Bacterial CdiA-CT RNAse A domain-containing protein</fullName>
    </recommendedName>
</protein>
<name>A0A1M5U2M1_9BACI</name>
<sequence length="363" mass="38582">YNNLAGNVKRKYTNFFEGVMDVVSSVNKAVDDFEKGIVNSIAGMVTGLVTVVKDAGVVAVSGVVPDPVEPSWLKDSADETVDAYTQAAIQFLQDPIRAVESTAQAFTDTVEQEGVMYVTGATFPALIPSSLAVKGASGVAKLGAGAARRTPKLLDSKPFSGNYYRKKIEAAKAEMVKVTEKISFGKDYALSTGGANFILRDKALEDHVNPQLVNMKNGGGGEAKGIDNVKSGDTSSLAPGGGLAAHELKGGHLIERHVGKTDGELLERIRNNPRINGSSTFKDRATAEKVASKVLSDLNNKKAVETWISNPQSKSNLVLTYEGTEVIGRGVKRGSTTVENMTNARIVLKKDGEGNYILTGYPN</sequence>
<evidence type="ECO:0000313" key="2">
    <source>
        <dbReference type="EMBL" id="SHH57198.1"/>
    </source>
</evidence>
<keyword evidence="3" id="KW-1185">Reference proteome</keyword>
<evidence type="ECO:0000313" key="3">
    <source>
        <dbReference type="Proteomes" id="UP000184079"/>
    </source>
</evidence>
<dbReference type="Proteomes" id="UP000184079">
    <property type="component" value="Unassembled WGS sequence"/>
</dbReference>
<dbReference type="CDD" id="cd20684">
    <property type="entry name" value="CdiA-CT_Yk_RNaseA-like"/>
    <property type="match status" value="1"/>
</dbReference>
<feature type="domain" description="Bacterial CdiA-CT RNAse A" evidence="1">
    <location>
        <begin position="251"/>
        <end position="362"/>
    </location>
</feature>
<accession>A0A1M5U2M1</accession>
<organism evidence="2 3">
    <name type="scientific">Virgibacillus chiguensis</name>
    <dbReference type="NCBI Taxonomy" id="411959"/>
    <lineage>
        <taxon>Bacteria</taxon>
        <taxon>Bacillati</taxon>
        <taxon>Bacillota</taxon>
        <taxon>Bacilli</taxon>
        <taxon>Bacillales</taxon>
        <taxon>Bacillaceae</taxon>
        <taxon>Virgibacillus</taxon>
    </lineage>
</organism>
<proteinExistence type="predicted"/>
<gene>
    <name evidence="2" type="ORF">SAMN05421807_1091</name>
</gene>
<dbReference type="Pfam" id="PF18431">
    <property type="entry name" value="RNAse_A_bac"/>
    <property type="match status" value="1"/>
</dbReference>